<dbReference type="InterPro" id="IPR004821">
    <property type="entry name" value="Cyt_trans-like"/>
</dbReference>
<dbReference type="Pfam" id="PF01467">
    <property type="entry name" value="CTP_transf_like"/>
    <property type="match status" value="1"/>
</dbReference>
<evidence type="ECO:0000256" key="7">
    <source>
        <dbReference type="ARBA" id="ARBA00022695"/>
    </source>
</evidence>
<protein>
    <recommendedName>
        <fullName evidence="4">nicotinate-nucleotide adenylyltransferase</fullName>
        <ecNumber evidence="4">2.7.7.18</ecNumber>
    </recommendedName>
    <alternativeName>
        <fullName evidence="13">Deamido-NAD(+) diphosphorylase</fullName>
    </alternativeName>
    <alternativeName>
        <fullName evidence="12">Deamido-NAD(+) pyrophosphorylase</fullName>
    </alternativeName>
    <alternativeName>
        <fullName evidence="11">Nicotinate mononucleotide adenylyltransferase</fullName>
    </alternativeName>
</protein>
<proteinExistence type="inferred from homology"/>
<evidence type="ECO:0000256" key="1">
    <source>
        <dbReference type="ARBA" id="ARBA00002324"/>
    </source>
</evidence>
<accession>A0A1Y5FGE5</accession>
<gene>
    <name evidence="16" type="ORF">A9Q84_02065</name>
</gene>
<sequence>MTKVFVIFSFINDELHLLTREGKLGHELVYEYELDSTPMSKRKSLSAFYAVVDDYTVAHYNFSPILSVDKFVENQGALVCEALGELWPLFKKSCYKLPSVFLKSTFNFDQATFYGGSFNPWHEGHDECLRRSKGENIIIVPDRNPWKEEQGHACYFESLKELLNRFKDTDYNIFPGFYGLEHANPTVSWIDRTVFKEKSLLMGDDNFCHIFKWKDSSSLFGMINSIEVLFRSHDLEEIQRVKSQILKVKDNLTIDLLGSHPYMDLSSTKVRESKK</sequence>
<dbReference type="InterPro" id="IPR014729">
    <property type="entry name" value="Rossmann-like_a/b/a_fold"/>
</dbReference>
<dbReference type="GO" id="GO:0004515">
    <property type="term" value="F:nicotinate-nucleotide adenylyltransferase activity"/>
    <property type="evidence" value="ECO:0007669"/>
    <property type="project" value="UniProtKB-EC"/>
</dbReference>
<evidence type="ECO:0000256" key="11">
    <source>
        <dbReference type="ARBA" id="ARBA00031253"/>
    </source>
</evidence>
<evidence type="ECO:0000256" key="6">
    <source>
        <dbReference type="ARBA" id="ARBA00022679"/>
    </source>
</evidence>
<evidence type="ECO:0000313" key="17">
    <source>
        <dbReference type="Proteomes" id="UP000196531"/>
    </source>
</evidence>
<dbReference type="PANTHER" id="PTHR39321">
    <property type="entry name" value="NICOTINATE-NUCLEOTIDE ADENYLYLTRANSFERASE-RELATED"/>
    <property type="match status" value="1"/>
</dbReference>
<comment type="caution">
    <text evidence="16">The sequence shown here is derived from an EMBL/GenBank/DDBJ whole genome shotgun (WGS) entry which is preliminary data.</text>
</comment>
<dbReference type="PANTHER" id="PTHR39321:SF3">
    <property type="entry name" value="PHOSPHOPANTETHEINE ADENYLYLTRANSFERASE"/>
    <property type="match status" value="1"/>
</dbReference>
<evidence type="ECO:0000256" key="8">
    <source>
        <dbReference type="ARBA" id="ARBA00022741"/>
    </source>
</evidence>
<keyword evidence="10" id="KW-0520">NAD</keyword>
<comment type="similarity">
    <text evidence="3">Belongs to the NadD family.</text>
</comment>
<comment type="pathway">
    <text evidence="2">Cofactor biosynthesis; NAD(+) biosynthesis; deamido-NAD(+) from nicotinate D-ribonucleotide: step 1/1.</text>
</comment>
<evidence type="ECO:0000256" key="3">
    <source>
        <dbReference type="ARBA" id="ARBA00009014"/>
    </source>
</evidence>
<dbReference type="Gene3D" id="3.40.50.620">
    <property type="entry name" value="HUPs"/>
    <property type="match status" value="1"/>
</dbReference>
<dbReference type="EMBL" id="MAAO01000002">
    <property type="protein sequence ID" value="OUR99836.1"/>
    <property type="molecule type" value="Genomic_DNA"/>
</dbReference>
<evidence type="ECO:0000256" key="14">
    <source>
        <dbReference type="ARBA" id="ARBA00048721"/>
    </source>
</evidence>
<evidence type="ECO:0000256" key="12">
    <source>
        <dbReference type="ARBA" id="ARBA00033140"/>
    </source>
</evidence>
<feature type="domain" description="Cytidyltransferase-like" evidence="15">
    <location>
        <begin position="113"/>
        <end position="272"/>
    </location>
</feature>
<evidence type="ECO:0000256" key="9">
    <source>
        <dbReference type="ARBA" id="ARBA00022840"/>
    </source>
</evidence>
<evidence type="ECO:0000256" key="13">
    <source>
        <dbReference type="ARBA" id="ARBA00033353"/>
    </source>
</evidence>
<comment type="catalytic activity">
    <reaction evidence="14">
        <text>nicotinate beta-D-ribonucleotide + ATP + H(+) = deamido-NAD(+) + diphosphate</text>
        <dbReference type="Rhea" id="RHEA:22860"/>
        <dbReference type="ChEBI" id="CHEBI:15378"/>
        <dbReference type="ChEBI" id="CHEBI:30616"/>
        <dbReference type="ChEBI" id="CHEBI:33019"/>
        <dbReference type="ChEBI" id="CHEBI:57502"/>
        <dbReference type="ChEBI" id="CHEBI:58437"/>
        <dbReference type="EC" id="2.7.7.18"/>
    </reaction>
</comment>
<keyword evidence="6" id="KW-0808">Transferase</keyword>
<comment type="function">
    <text evidence="1">Catalyzes the reversible adenylation of nicotinate mononucleotide (NaMN) to nicotinic acid adenine dinucleotide (NaAD).</text>
</comment>
<keyword evidence="7" id="KW-0548">Nucleotidyltransferase</keyword>
<keyword evidence="5" id="KW-0662">Pyridine nucleotide biosynthesis</keyword>
<dbReference type="InterPro" id="IPR005248">
    <property type="entry name" value="NadD/NMNAT"/>
</dbReference>
<dbReference type="GO" id="GO:0009435">
    <property type="term" value="P:NAD+ biosynthetic process"/>
    <property type="evidence" value="ECO:0007669"/>
    <property type="project" value="InterPro"/>
</dbReference>
<dbReference type="AlphaFoldDB" id="A0A1Y5FGE5"/>
<evidence type="ECO:0000259" key="15">
    <source>
        <dbReference type="Pfam" id="PF01467"/>
    </source>
</evidence>
<reference evidence="17" key="1">
    <citation type="journal article" date="2017" name="Proc. Natl. Acad. Sci. U.S.A.">
        <title>Simulation of Deepwater Horizon oil plume reveals substrate specialization within a complex community of hydrocarbon-degraders.</title>
        <authorList>
            <person name="Hu P."/>
            <person name="Dubinsky E.A."/>
            <person name="Probst A.J."/>
            <person name="Wang J."/>
            <person name="Sieber C.M.K."/>
            <person name="Tom L.M."/>
            <person name="Gardinali P."/>
            <person name="Banfield J.F."/>
            <person name="Atlas R.M."/>
            <person name="Andersen G.L."/>
        </authorList>
    </citation>
    <scope>NUCLEOTIDE SEQUENCE [LARGE SCALE GENOMIC DNA]</scope>
</reference>
<evidence type="ECO:0000256" key="4">
    <source>
        <dbReference type="ARBA" id="ARBA00012389"/>
    </source>
</evidence>
<evidence type="ECO:0000256" key="2">
    <source>
        <dbReference type="ARBA" id="ARBA00005019"/>
    </source>
</evidence>
<dbReference type="GO" id="GO:0005524">
    <property type="term" value="F:ATP binding"/>
    <property type="evidence" value="ECO:0007669"/>
    <property type="project" value="UniProtKB-KW"/>
</dbReference>
<dbReference type="Proteomes" id="UP000196531">
    <property type="component" value="Unassembled WGS sequence"/>
</dbReference>
<evidence type="ECO:0000256" key="10">
    <source>
        <dbReference type="ARBA" id="ARBA00023027"/>
    </source>
</evidence>
<evidence type="ECO:0000256" key="5">
    <source>
        <dbReference type="ARBA" id="ARBA00022642"/>
    </source>
</evidence>
<dbReference type="EC" id="2.7.7.18" evidence="4"/>
<name>A0A1Y5FGE5_9BACT</name>
<organism evidence="16 17">
    <name type="scientific">Halobacteriovorax marinus</name>
    <dbReference type="NCBI Taxonomy" id="97084"/>
    <lineage>
        <taxon>Bacteria</taxon>
        <taxon>Pseudomonadati</taxon>
        <taxon>Bdellovibrionota</taxon>
        <taxon>Bacteriovoracia</taxon>
        <taxon>Bacteriovoracales</taxon>
        <taxon>Halobacteriovoraceae</taxon>
        <taxon>Halobacteriovorax</taxon>
    </lineage>
</organism>
<keyword evidence="8" id="KW-0547">Nucleotide-binding</keyword>
<evidence type="ECO:0000313" key="16">
    <source>
        <dbReference type="EMBL" id="OUR99836.1"/>
    </source>
</evidence>
<dbReference type="SUPFAM" id="SSF52374">
    <property type="entry name" value="Nucleotidylyl transferase"/>
    <property type="match status" value="1"/>
</dbReference>
<keyword evidence="9" id="KW-0067">ATP-binding</keyword>